<accession>A0A5N3PA21</accession>
<dbReference type="OrthoDB" id="8449218at2"/>
<keyword evidence="2" id="KW-1133">Transmembrane helix</keyword>
<evidence type="ECO:0000256" key="2">
    <source>
        <dbReference type="SAM" id="Phobius"/>
    </source>
</evidence>
<evidence type="ECO:0000313" key="4">
    <source>
        <dbReference type="Proteomes" id="UP000325684"/>
    </source>
</evidence>
<feature type="transmembrane region" description="Helical" evidence="2">
    <location>
        <begin position="66"/>
        <end position="84"/>
    </location>
</feature>
<proteinExistence type="predicted"/>
<comment type="caution">
    <text evidence="3">The sequence shown here is derived from an EMBL/GenBank/DDBJ whole genome shotgun (WGS) entry which is preliminary data.</text>
</comment>
<evidence type="ECO:0000256" key="1">
    <source>
        <dbReference type="SAM" id="MobiDB-lite"/>
    </source>
</evidence>
<organism evidence="3 4">
    <name type="scientific">Microvirga brassicacearum</name>
    <dbReference type="NCBI Taxonomy" id="2580413"/>
    <lineage>
        <taxon>Bacteria</taxon>
        <taxon>Pseudomonadati</taxon>
        <taxon>Pseudomonadota</taxon>
        <taxon>Alphaproteobacteria</taxon>
        <taxon>Hyphomicrobiales</taxon>
        <taxon>Methylobacteriaceae</taxon>
        <taxon>Microvirga</taxon>
    </lineage>
</organism>
<evidence type="ECO:0000313" key="3">
    <source>
        <dbReference type="EMBL" id="KAB0266544.1"/>
    </source>
</evidence>
<protein>
    <submittedName>
        <fullName evidence="3">Uncharacterized protein</fullName>
    </submittedName>
</protein>
<keyword evidence="2" id="KW-0812">Transmembrane</keyword>
<gene>
    <name evidence="3" type="ORF">FEZ63_14395</name>
</gene>
<keyword evidence="2" id="KW-0472">Membrane</keyword>
<dbReference type="EMBL" id="VCMV01000021">
    <property type="protein sequence ID" value="KAB0266544.1"/>
    <property type="molecule type" value="Genomic_DNA"/>
</dbReference>
<feature type="compositionally biased region" description="Basic and acidic residues" evidence="1">
    <location>
        <begin position="1"/>
        <end position="20"/>
    </location>
</feature>
<dbReference type="Proteomes" id="UP000325684">
    <property type="component" value="Unassembled WGS sequence"/>
</dbReference>
<reference evidence="3 4" key="1">
    <citation type="journal article" date="2019" name="Microorganisms">
        <title>Genome Insights into the Novel Species Microvirga brassicacearum, a Rapeseed Endophyte with Biotechnological Potential.</title>
        <authorList>
            <person name="Jimenez-Gomez A."/>
            <person name="Saati-Santamaria Z."/>
            <person name="Igual J.M."/>
            <person name="Rivas R."/>
            <person name="Mateos P.F."/>
            <person name="Garcia-Fraile P."/>
        </authorList>
    </citation>
    <scope>NUCLEOTIDE SEQUENCE [LARGE SCALE GENOMIC DNA]</scope>
    <source>
        <strain evidence="3 4">CDVBN77</strain>
    </source>
</reference>
<dbReference type="RefSeq" id="WP_150945600.1">
    <property type="nucleotide sequence ID" value="NZ_VCMV01000021.1"/>
</dbReference>
<feature type="region of interest" description="Disordered" evidence="1">
    <location>
        <begin position="1"/>
        <end position="33"/>
    </location>
</feature>
<dbReference type="AlphaFoldDB" id="A0A5N3PA21"/>
<keyword evidence="4" id="KW-1185">Reference proteome</keyword>
<name>A0A5N3PA21_9HYPH</name>
<sequence length="85" mass="9526">MNDPERESREALERVKRDSETLGSSSLNRMSRRMTDHLAGRDAVGAAEDGGTDPIELWGRRIGRSLSVVGFVVLVYWLAVQLRLI</sequence>